<dbReference type="CDD" id="cd00448">
    <property type="entry name" value="YjgF_YER057c_UK114_family"/>
    <property type="match status" value="1"/>
</dbReference>
<dbReference type="Gene3D" id="3.30.1330.40">
    <property type="entry name" value="RutC-like"/>
    <property type="match status" value="1"/>
</dbReference>
<dbReference type="SUPFAM" id="SSF55298">
    <property type="entry name" value="YjgF-like"/>
    <property type="match status" value="1"/>
</dbReference>
<evidence type="ECO:0000313" key="1">
    <source>
        <dbReference type="EMBL" id="MQY05186.1"/>
    </source>
</evidence>
<reference evidence="1 2" key="1">
    <citation type="submission" date="2019-10" db="EMBL/GenBank/DDBJ databases">
        <title>Actinomadura rubteroloni sp. nov. and Actinomadura macrotermitis sp. nov., isolated from the gut of fungus growing-termite Macrotermes natalensis.</title>
        <authorList>
            <person name="Benndorf R."/>
            <person name="Martin K."/>
            <person name="Kuefner M."/>
            <person name="De Beer W."/>
            <person name="Kaster A.-K."/>
            <person name="Vollmers J."/>
            <person name="Poulsen M."/>
            <person name="Beemelmanns C."/>
        </authorList>
    </citation>
    <scope>NUCLEOTIDE SEQUENCE [LARGE SCALE GENOMIC DNA]</scope>
    <source>
        <strain evidence="1 2">RB68</strain>
    </source>
</reference>
<name>A0A7K0BVT5_9ACTN</name>
<accession>A0A7K0BVT5</accession>
<organism evidence="1 2">
    <name type="scientific">Actinomadura macrotermitis</name>
    <dbReference type="NCBI Taxonomy" id="2585200"/>
    <lineage>
        <taxon>Bacteria</taxon>
        <taxon>Bacillati</taxon>
        <taxon>Actinomycetota</taxon>
        <taxon>Actinomycetes</taxon>
        <taxon>Streptosporangiales</taxon>
        <taxon>Thermomonosporaceae</taxon>
        <taxon>Actinomadura</taxon>
    </lineage>
</organism>
<dbReference type="PANTHER" id="PTHR43857">
    <property type="entry name" value="BLR7761 PROTEIN"/>
    <property type="match status" value="1"/>
</dbReference>
<proteinExistence type="predicted"/>
<comment type="caution">
    <text evidence="1">The sequence shown here is derived from an EMBL/GenBank/DDBJ whole genome shotgun (WGS) entry which is preliminary data.</text>
</comment>
<evidence type="ECO:0000313" key="2">
    <source>
        <dbReference type="Proteomes" id="UP000487268"/>
    </source>
</evidence>
<dbReference type="EC" id="3.5.99.10" evidence="1"/>
<dbReference type="Pfam" id="PF01042">
    <property type="entry name" value="Ribonuc_L-PSP"/>
    <property type="match status" value="1"/>
</dbReference>
<dbReference type="RefSeq" id="WP_328594282.1">
    <property type="nucleotide sequence ID" value="NZ_WEGH01000002.1"/>
</dbReference>
<keyword evidence="1" id="KW-0378">Hydrolase</keyword>
<dbReference type="AlphaFoldDB" id="A0A7K0BVT5"/>
<dbReference type="PANTHER" id="PTHR43857:SF1">
    <property type="entry name" value="YJGH FAMILY PROTEIN"/>
    <property type="match status" value="1"/>
</dbReference>
<gene>
    <name evidence="1" type="primary">yabJ_1</name>
    <name evidence="1" type="ORF">ACRB68_32560</name>
</gene>
<sequence>MSEHLRSGTDIRQYTPAGLPPGPGYSHAVAVDVPGRLVVISGQVAVDAGGALVGRGDLRAQLHQIFTNLGTALAAAGAGWEHVVKLGYFLRDAGQVAVVREVRAAHLPAGVEPAATLVEVSRLVHEDMLAEIEAWAVVPLR</sequence>
<dbReference type="Proteomes" id="UP000487268">
    <property type="component" value="Unassembled WGS sequence"/>
</dbReference>
<protein>
    <submittedName>
        <fullName evidence="1">2-iminobutanoate/2-iminopropanoate deaminase</fullName>
        <ecNumber evidence="1">3.5.99.10</ecNumber>
    </submittedName>
</protein>
<dbReference type="InterPro" id="IPR035959">
    <property type="entry name" value="RutC-like_sf"/>
</dbReference>
<dbReference type="InterPro" id="IPR006175">
    <property type="entry name" value="YjgF/YER057c/UK114"/>
</dbReference>
<dbReference type="GO" id="GO:0120241">
    <property type="term" value="F:2-iminobutanoate/2-iminopropanoate deaminase"/>
    <property type="evidence" value="ECO:0007669"/>
    <property type="project" value="UniProtKB-EC"/>
</dbReference>
<keyword evidence="2" id="KW-1185">Reference proteome</keyword>
<dbReference type="EMBL" id="WEGH01000002">
    <property type="protein sequence ID" value="MQY05186.1"/>
    <property type="molecule type" value="Genomic_DNA"/>
</dbReference>